<dbReference type="InterPro" id="IPR002677">
    <property type="entry name" value="Ribosomal_bL32"/>
</dbReference>
<dbReference type="InterPro" id="IPR044957">
    <property type="entry name" value="Ribosomal_bL32_bact"/>
</dbReference>
<dbReference type="SUPFAM" id="SSF57829">
    <property type="entry name" value="Zn-binding ribosomal proteins"/>
    <property type="match status" value="1"/>
</dbReference>
<evidence type="ECO:0000256" key="4">
    <source>
        <dbReference type="ARBA" id="ARBA00035178"/>
    </source>
</evidence>
<dbReference type="Proteomes" id="UP000051686">
    <property type="component" value="Unassembled WGS sequence"/>
</dbReference>
<comment type="similarity">
    <text evidence="1 5">Belongs to the bacterial ribosomal protein bL32 family.</text>
</comment>
<evidence type="ECO:0000256" key="6">
    <source>
        <dbReference type="SAM" id="MobiDB-lite"/>
    </source>
</evidence>
<dbReference type="OrthoDB" id="9812874at2"/>
<comment type="caution">
    <text evidence="7">The sequence shown here is derived from an EMBL/GenBank/DDBJ whole genome shotgun (WGS) entry which is preliminary data.</text>
</comment>
<evidence type="ECO:0000313" key="7">
    <source>
        <dbReference type="EMBL" id="KRL05903.1"/>
    </source>
</evidence>
<proteinExistence type="inferred from homology"/>
<evidence type="ECO:0000256" key="1">
    <source>
        <dbReference type="ARBA" id="ARBA00008560"/>
    </source>
</evidence>
<dbReference type="HAMAP" id="MF_00340">
    <property type="entry name" value="Ribosomal_bL32"/>
    <property type="match status" value="1"/>
</dbReference>
<dbReference type="InterPro" id="IPR011332">
    <property type="entry name" value="Ribosomal_zn-bd"/>
</dbReference>
<sequence length="54" mass="6127">MAVPKRKTSKSKKKMRRSGKKLPNPSIHLDKETGEFVMSHHVSDKGYYGGKKVL</sequence>
<keyword evidence="8" id="KW-1185">Reference proteome</keyword>
<feature type="region of interest" description="Disordered" evidence="6">
    <location>
        <begin position="1"/>
        <end position="33"/>
    </location>
</feature>
<dbReference type="GO" id="GO:0003735">
    <property type="term" value="F:structural constituent of ribosome"/>
    <property type="evidence" value="ECO:0007669"/>
    <property type="project" value="InterPro"/>
</dbReference>
<dbReference type="STRING" id="1423777.FD46_GL000663"/>
<dbReference type="GO" id="GO:0015934">
    <property type="term" value="C:large ribosomal subunit"/>
    <property type="evidence" value="ECO:0007669"/>
    <property type="project" value="InterPro"/>
</dbReference>
<evidence type="ECO:0000256" key="2">
    <source>
        <dbReference type="ARBA" id="ARBA00022980"/>
    </source>
</evidence>
<protein>
    <recommendedName>
        <fullName evidence="4 5">Large ribosomal subunit protein bL32</fullName>
    </recommendedName>
</protein>
<accession>A0A0R1MCU9</accession>
<dbReference type="PATRIC" id="fig|1423777.3.peg.682"/>
<dbReference type="RefSeq" id="WP_057895624.1">
    <property type="nucleotide sequence ID" value="NZ_AZEH01000020.1"/>
</dbReference>
<dbReference type="AlphaFoldDB" id="A0A0R1MCU9"/>
<name>A0A0R1MCU9_9LACO</name>
<reference evidence="7 8" key="1">
    <citation type="journal article" date="2015" name="Genome Announc.">
        <title>Expanding the biotechnology potential of lactobacilli through comparative genomics of 213 strains and associated genera.</title>
        <authorList>
            <person name="Sun Z."/>
            <person name="Harris H.M."/>
            <person name="McCann A."/>
            <person name="Guo C."/>
            <person name="Argimon S."/>
            <person name="Zhang W."/>
            <person name="Yang X."/>
            <person name="Jeffery I.B."/>
            <person name="Cooney J.C."/>
            <person name="Kagawa T.F."/>
            <person name="Liu W."/>
            <person name="Song Y."/>
            <person name="Salvetti E."/>
            <person name="Wrobel A."/>
            <person name="Rasinkangas P."/>
            <person name="Parkhill J."/>
            <person name="Rea M.C."/>
            <person name="O'Sullivan O."/>
            <person name="Ritari J."/>
            <person name="Douillard F.P."/>
            <person name="Paul Ross R."/>
            <person name="Yang R."/>
            <person name="Briner A.E."/>
            <person name="Felis G.E."/>
            <person name="de Vos W.M."/>
            <person name="Barrangou R."/>
            <person name="Klaenhammer T.R."/>
            <person name="Caufield P.W."/>
            <person name="Cui Y."/>
            <person name="Zhang H."/>
            <person name="O'Toole P.W."/>
        </authorList>
    </citation>
    <scope>NUCLEOTIDE SEQUENCE [LARGE SCALE GENOMIC DNA]</scope>
    <source>
        <strain evidence="7 8">DSM 19972</strain>
    </source>
</reference>
<dbReference type="GO" id="GO:0006412">
    <property type="term" value="P:translation"/>
    <property type="evidence" value="ECO:0007669"/>
    <property type="project" value="UniProtKB-UniRule"/>
</dbReference>
<dbReference type="PANTHER" id="PTHR35534">
    <property type="entry name" value="50S RIBOSOMAL PROTEIN L32"/>
    <property type="match status" value="1"/>
</dbReference>
<dbReference type="Pfam" id="PF01783">
    <property type="entry name" value="Ribosomal_L32p"/>
    <property type="match status" value="1"/>
</dbReference>
<keyword evidence="3 5" id="KW-0687">Ribonucleoprotein</keyword>
<gene>
    <name evidence="5" type="primary">rpmF</name>
    <name evidence="7" type="ORF">FD46_GL000663</name>
</gene>
<dbReference type="NCBIfam" id="TIGR01031">
    <property type="entry name" value="rpmF_bact"/>
    <property type="match status" value="1"/>
</dbReference>
<evidence type="ECO:0000256" key="3">
    <source>
        <dbReference type="ARBA" id="ARBA00023274"/>
    </source>
</evidence>
<feature type="compositionally biased region" description="Basic residues" evidence="6">
    <location>
        <begin position="1"/>
        <end position="20"/>
    </location>
</feature>
<keyword evidence="2 5" id="KW-0689">Ribosomal protein</keyword>
<organism evidence="7 8">
    <name type="scientific">Liquorilactobacillus oeni DSM 19972</name>
    <dbReference type="NCBI Taxonomy" id="1423777"/>
    <lineage>
        <taxon>Bacteria</taxon>
        <taxon>Bacillati</taxon>
        <taxon>Bacillota</taxon>
        <taxon>Bacilli</taxon>
        <taxon>Lactobacillales</taxon>
        <taxon>Lactobacillaceae</taxon>
        <taxon>Liquorilactobacillus</taxon>
    </lineage>
</organism>
<dbReference type="EMBL" id="AZEH01000020">
    <property type="protein sequence ID" value="KRL05903.1"/>
    <property type="molecule type" value="Genomic_DNA"/>
</dbReference>
<evidence type="ECO:0000256" key="5">
    <source>
        <dbReference type="HAMAP-Rule" id="MF_00340"/>
    </source>
</evidence>
<evidence type="ECO:0000313" key="8">
    <source>
        <dbReference type="Proteomes" id="UP000051686"/>
    </source>
</evidence>
<dbReference type="PANTHER" id="PTHR35534:SF1">
    <property type="entry name" value="LARGE RIBOSOMAL SUBUNIT PROTEIN BL32"/>
    <property type="match status" value="1"/>
</dbReference>
<dbReference type="Gene3D" id="1.20.5.640">
    <property type="entry name" value="Single helix bin"/>
    <property type="match status" value="1"/>
</dbReference>